<keyword evidence="12" id="KW-1185">Reference proteome</keyword>
<dbReference type="Pfam" id="PF17801">
    <property type="entry name" value="Melibiase_C"/>
    <property type="match status" value="1"/>
</dbReference>
<dbReference type="Proteomes" id="UP000182740">
    <property type="component" value="Unassembled WGS sequence"/>
</dbReference>
<dbReference type="Gene3D" id="2.60.40.1180">
    <property type="entry name" value="Golgi alpha-mannosidase II"/>
    <property type="match status" value="1"/>
</dbReference>
<gene>
    <name evidence="11" type="ORF">SAMN04489730_7885</name>
</gene>
<feature type="domain" description="Ricin B lectin" evidence="10">
    <location>
        <begin position="394"/>
        <end position="525"/>
    </location>
</feature>
<dbReference type="InterPro" id="IPR041233">
    <property type="entry name" value="Melibiase_C"/>
</dbReference>
<dbReference type="PANTHER" id="PTHR11452">
    <property type="entry name" value="ALPHA-GALACTOSIDASE/ALPHA-N-ACETYLGALACTOSAMINIDASE"/>
    <property type="match status" value="1"/>
</dbReference>
<protein>
    <recommendedName>
        <fullName evidence="3 8">Alpha-galactosidase</fullName>
        <ecNumber evidence="3 8">3.2.1.22</ecNumber>
    </recommendedName>
    <alternativeName>
        <fullName evidence="8">Melibiase</fullName>
    </alternativeName>
</protein>
<evidence type="ECO:0000256" key="2">
    <source>
        <dbReference type="ARBA" id="ARBA00009743"/>
    </source>
</evidence>
<comment type="catalytic activity">
    <reaction evidence="1 8">
        <text>Hydrolysis of terminal, non-reducing alpha-D-galactose residues in alpha-D-galactosides, including galactose oligosaccharides, galactomannans and galactolipids.</text>
        <dbReference type="EC" id="3.2.1.22"/>
    </reaction>
</comment>
<dbReference type="InterPro" id="IPR000111">
    <property type="entry name" value="Glyco_hydro_27/36_CS"/>
</dbReference>
<proteinExistence type="inferred from homology"/>
<keyword evidence="7 8" id="KW-0326">Glycosidase</keyword>
<dbReference type="SMART" id="SM00458">
    <property type="entry name" value="RICIN"/>
    <property type="match status" value="1"/>
</dbReference>
<organism evidence="11 12">
    <name type="scientific">Amycolatopsis australiensis</name>
    <dbReference type="NCBI Taxonomy" id="546364"/>
    <lineage>
        <taxon>Bacteria</taxon>
        <taxon>Bacillati</taxon>
        <taxon>Actinomycetota</taxon>
        <taxon>Actinomycetes</taxon>
        <taxon>Pseudonocardiales</taxon>
        <taxon>Pseudonocardiaceae</taxon>
        <taxon>Amycolatopsis</taxon>
    </lineage>
</organism>
<evidence type="ECO:0000256" key="9">
    <source>
        <dbReference type="SAM" id="SignalP"/>
    </source>
</evidence>
<dbReference type="SUPFAM" id="SSF50370">
    <property type="entry name" value="Ricin B-like lectins"/>
    <property type="match status" value="1"/>
</dbReference>
<evidence type="ECO:0000256" key="8">
    <source>
        <dbReference type="RuleBase" id="RU361168"/>
    </source>
</evidence>
<dbReference type="Gene3D" id="3.20.20.70">
    <property type="entry name" value="Aldolase class I"/>
    <property type="match status" value="1"/>
</dbReference>
<dbReference type="SUPFAM" id="SSF51445">
    <property type="entry name" value="(Trans)glycosidases"/>
    <property type="match status" value="1"/>
</dbReference>
<comment type="similarity">
    <text evidence="2 8">Belongs to the glycosyl hydrolase 27 family.</text>
</comment>
<evidence type="ECO:0000256" key="5">
    <source>
        <dbReference type="ARBA" id="ARBA00022801"/>
    </source>
</evidence>
<dbReference type="InterPro" id="IPR017853">
    <property type="entry name" value="GH"/>
</dbReference>
<dbReference type="RefSeq" id="WP_072480987.1">
    <property type="nucleotide sequence ID" value="NZ_FPJG01000006.1"/>
</dbReference>
<dbReference type="InterPro" id="IPR035992">
    <property type="entry name" value="Ricin_B-like_lectins"/>
</dbReference>
<dbReference type="Gene3D" id="2.80.10.50">
    <property type="match status" value="1"/>
</dbReference>
<dbReference type="CDD" id="cd23418">
    <property type="entry name" value="beta-trefoil_Ricin_XLN-like"/>
    <property type="match status" value="1"/>
</dbReference>
<evidence type="ECO:0000256" key="4">
    <source>
        <dbReference type="ARBA" id="ARBA00022729"/>
    </source>
</evidence>
<dbReference type="InterPro" id="IPR013780">
    <property type="entry name" value="Glyco_hydro_b"/>
</dbReference>
<dbReference type="GO" id="GO:0016052">
    <property type="term" value="P:carbohydrate catabolic process"/>
    <property type="evidence" value="ECO:0007669"/>
    <property type="project" value="UniProtKB-ARBA"/>
</dbReference>
<reference evidence="12" key="1">
    <citation type="submission" date="2016-11" db="EMBL/GenBank/DDBJ databases">
        <authorList>
            <person name="Varghese N."/>
            <person name="Submissions S."/>
        </authorList>
    </citation>
    <scope>NUCLEOTIDE SEQUENCE [LARGE SCALE GENOMIC DNA]</scope>
    <source>
        <strain evidence="12">DSM 44671</strain>
    </source>
</reference>
<evidence type="ECO:0000259" key="10">
    <source>
        <dbReference type="SMART" id="SM00458"/>
    </source>
</evidence>
<sequence>MRRFFAVLATALAATALTSSPARALDNGLARTPPMGWNTWNTFECNIDETLVKQTADLMVSSGMRDRGYTYVNLDDCWMTRSRDGNGNLVADPAKFPSGLKALGDYIHARGLKFGIYESAGTETCQHYPGSLGHEQADATLFASWGVDYLKYDNCGSSGSDTQQDYIRRYSAMRDALKATGRPIVYSICEWGNYAPATWAPDVGNLWRTTGDITNTWSSVDAIYHQNVGLASAAKPGAWNDPDMLEVGDGMDFQEDRAHFTLWAAMAAPLIAGADLRSAGVATFSTYLNPDVIAVDQDPLGKQATRIATGGGLDVLTKPLQNGDVAVVLLNENSTTRTVSTTAAAAGLPAASSYRLTNLWSKELTTSSGTISANVPSHSTVSYRVTPGTGSSIGTAHPIQGASSSRCIDVNGGSTTPGTKVDIWDCDGGGNQSWTFTSAGELKAGGLCLDASAGGTSAGTKLIAWTCHGGANQKFKLNPDGSITGTQSGLCVDVTGGDKPAGNVNGTPLELWGCNDDANQNWLLKSR</sequence>
<dbReference type="Pfam" id="PF00652">
    <property type="entry name" value="Ricin_B_lectin"/>
    <property type="match status" value="1"/>
</dbReference>
<dbReference type="CDD" id="cd14792">
    <property type="entry name" value="GH27"/>
    <property type="match status" value="1"/>
</dbReference>
<accession>A0A1K1T3N0</accession>
<dbReference type="SUPFAM" id="SSF51011">
    <property type="entry name" value="Glycosyl hydrolase domain"/>
    <property type="match status" value="1"/>
</dbReference>
<dbReference type="GO" id="GO:0004557">
    <property type="term" value="F:alpha-galactosidase activity"/>
    <property type="evidence" value="ECO:0007669"/>
    <property type="project" value="UniProtKB-EC"/>
</dbReference>
<dbReference type="EMBL" id="FPJG01000006">
    <property type="protein sequence ID" value="SFW91249.1"/>
    <property type="molecule type" value="Genomic_DNA"/>
</dbReference>
<dbReference type="PRINTS" id="PR00740">
    <property type="entry name" value="GLHYDRLASE27"/>
</dbReference>
<evidence type="ECO:0000256" key="7">
    <source>
        <dbReference type="ARBA" id="ARBA00023295"/>
    </source>
</evidence>
<keyword evidence="4 9" id="KW-0732">Signal</keyword>
<dbReference type="FunFam" id="3.20.20.70:FF:000202">
    <property type="entry name" value="Alpha-galactosidase"/>
    <property type="match status" value="1"/>
</dbReference>
<dbReference type="PROSITE" id="PS00512">
    <property type="entry name" value="ALPHA_GALACTOSIDASE"/>
    <property type="match status" value="1"/>
</dbReference>
<dbReference type="PANTHER" id="PTHR11452:SF75">
    <property type="entry name" value="ALPHA-GALACTOSIDASE MEL1"/>
    <property type="match status" value="1"/>
</dbReference>
<dbReference type="InterPro" id="IPR013785">
    <property type="entry name" value="Aldolase_TIM"/>
</dbReference>
<evidence type="ECO:0000256" key="6">
    <source>
        <dbReference type="ARBA" id="ARBA00023157"/>
    </source>
</evidence>
<dbReference type="EC" id="3.2.1.22" evidence="3 8"/>
<dbReference type="OrthoDB" id="9807519at2"/>
<dbReference type="InterPro" id="IPR000772">
    <property type="entry name" value="Ricin_B_lectin"/>
</dbReference>
<dbReference type="STRING" id="546364.SAMN04489730_7885"/>
<keyword evidence="5 8" id="KW-0378">Hydrolase</keyword>
<dbReference type="PROSITE" id="PS50231">
    <property type="entry name" value="RICIN_B_LECTIN"/>
    <property type="match status" value="1"/>
</dbReference>
<dbReference type="InterPro" id="IPR002241">
    <property type="entry name" value="Glyco_hydro_27"/>
</dbReference>
<name>A0A1K1T3N0_9PSEU</name>
<evidence type="ECO:0000313" key="11">
    <source>
        <dbReference type="EMBL" id="SFW91249.1"/>
    </source>
</evidence>
<dbReference type="Pfam" id="PF16499">
    <property type="entry name" value="Melibiase_2"/>
    <property type="match status" value="1"/>
</dbReference>
<feature type="chain" id="PRO_5012746813" description="Alpha-galactosidase" evidence="9">
    <location>
        <begin position="25"/>
        <end position="527"/>
    </location>
</feature>
<feature type="signal peptide" evidence="9">
    <location>
        <begin position="1"/>
        <end position="24"/>
    </location>
</feature>
<evidence type="ECO:0000256" key="3">
    <source>
        <dbReference type="ARBA" id="ARBA00012755"/>
    </source>
</evidence>
<evidence type="ECO:0000256" key="1">
    <source>
        <dbReference type="ARBA" id="ARBA00001255"/>
    </source>
</evidence>
<dbReference type="AlphaFoldDB" id="A0A1K1T3N0"/>
<evidence type="ECO:0000313" key="12">
    <source>
        <dbReference type="Proteomes" id="UP000182740"/>
    </source>
</evidence>
<keyword evidence="6 8" id="KW-1015">Disulfide bond</keyword>